<comment type="caution">
    <text evidence="2">The sequence shown here is derived from an EMBL/GenBank/DDBJ whole genome shotgun (WGS) entry which is preliminary data.</text>
</comment>
<accession>A0ABR4F0U1</accession>
<proteinExistence type="predicted"/>
<protein>
    <submittedName>
        <fullName evidence="2">Uncharacterized protein</fullName>
    </submittedName>
</protein>
<name>A0ABR4F0U1_9PEZI</name>
<keyword evidence="1" id="KW-0472">Membrane</keyword>
<feature type="transmembrane region" description="Helical" evidence="1">
    <location>
        <begin position="40"/>
        <end position="63"/>
    </location>
</feature>
<keyword evidence="1" id="KW-0812">Transmembrane</keyword>
<gene>
    <name evidence="2" type="ORF">FJTKL_04258</name>
</gene>
<evidence type="ECO:0000313" key="2">
    <source>
        <dbReference type="EMBL" id="KAL2288146.1"/>
    </source>
</evidence>
<keyword evidence="3" id="KW-1185">Reference proteome</keyword>
<sequence>MRPFSTSLLPTHNPEQPLYLVSDCTIASWMHLSMGHLLDVAIFIPIATTTSAGLAWATAYSTWTKSSIRVDRDLISK</sequence>
<keyword evidence="1" id="KW-1133">Transmembrane helix</keyword>
<evidence type="ECO:0000313" key="3">
    <source>
        <dbReference type="Proteomes" id="UP001600888"/>
    </source>
</evidence>
<dbReference type="EMBL" id="JBAWTH010000017">
    <property type="protein sequence ID" value="KAL2288146.1"/>
    <property type="molecule type" value="Genomic_DNA"/>
</dbReference>
<evidence type="ECO:0000256" key="1">
    <source>
        <dbReference type="SAM" id="Phobius"/>
    </source>
</evidence>
<dbReference type="Proteomes" id="UP001600888">
    <property type="component" value="Unassembled WGS sequence"/>
</dbReference>
<organism evidence="2 3">
    <name type="scientific">Diaporthe vaccinii</name>
    <dbReference type="NCBI Taxonomy" id="105482"/>
    <lineage>
        <taxon>Eukaryota</taxon>
        <taxon>Fungi</taxon>
        <taxon>Dikarya</taxon>
        <taxon>Ascomycota</taxon>
        <taxon>Pezizomycotina</taxon>
        <taxon>Sordariomycetes</taxon>
        <taxon>Sordariomycetidae</taxon>
        <taxon>Diaporthales</taxon>
        <taxon>Diaporthaceae</taxon>
        <taxon>Diaporthe</taxon>
        <taxon>Diaporthe eres species complex</taxon>
    </lineage>
</organism>
<reference evidence="2 3" key="1">
    <citation type="submission" date="2024-03" db="EMBL/GenBank/DDBJ databases">
        <title>A high-quality draft genome sequence of Diaporthe vaccinii, a causative agent of upright dieback and viscid rot disease in cranberry plants.</title>
        <authorList>
            <person name="Sarrasin M."/>
            <person name="Lang B.F."/>
            <person name="Burger G."/>
        </authorList>
    </citation>
    <scope>NUCLEOTIDE SEQUENCE [LARGE SCALE GENOMIC DNA]</scope>
    <source>
        <strain evidence="2 3">IS7</strain>
    </source>
</reference>